<feature type="non-terminal residue" evidence="1">
    <location>
        <position position="68"/>
    </location>
</feature>
<dbReference type="Gene3D" id="2.60.120.480">
    <property type="entry name" value="Ureidoglycolate hydrolase"/>
    <property type="match status" value="1"/>
</dbReference>
<evidence type="ECO:0000313" key="1">
    <source>
        <dbReference type="EMBL" id="POR32353.1"/>
    </source>
</evidence>
<dbReference type="OrthoDB" id="10266039at2759"/>
<dbReference type="GO" id="GO:0004848">
    <property type="term" value="F:ureidoglycolate hydrolase activity"/>
    <property type="evidence" value="ECO:0007669"/>
    <property type="project" value="InterPro"/>
</dbReference>
<name>A0A2S4KQ87_9HYPO</name>
<sequence>MALTVNIGDRRIQVTAEPLAPDAFAPFGAVMANPRPDVHPSAFAAASAAASLPSNAAAANQGSAILYR</sequence>
<evidence type="ECO:0000313" key="2">
    <source>
        <dbReference type="Proteomes" id="UP000237481"/>
    </source>
</evidence>
<dbReference type="AlphaFoldDB" id="A0A2S4KQ87"/>
<keyword evidence="2" id="KW-1185">Reference proteome</keyword>
<gene>
    <name evidence="1" type="ORF">TPAR_07441</name>
</gene>
<dbReference type="InterPro" id="IPR024060">
    <property type="entry name" value="Ureidoglycolate_lyase_dom_sf"/>
</dbReference>
<protein>
    <submittedName>
        <fullName evidence="1">Uncharacterized protein</fullName>
    </submittedName>
</protein>
<dbReference type="Proteomes" id="UP000237481">
    <property type="component" value="Unassembled WGS sequence"/>
</dbReference>
<reference evidence="1 2" key="1">
    <citation type="submission" date="2018-01" db="EMBL/GenBank/DDBJ databases">
        <title>Harnessing the power of phylogenomics to disentangle the directionality and signatures of interkingdom host jumping in the parasitic fungal genus Tolypocladium.</title>
        <authorList>
            <person name="Quandt C.A."/>
            <person name="Patterson W."/>
            <person name="Spatafora J.W."/>
        </authorList>
    </citation>
    <scope>NUCLEOTIDE SEQUENCE [LARGE SCALE GENOMIC DNA]</scope>
    <source>
        <strain evidence="1 2">NRBC 100945</strain>
    </source>
</reference>
<dbReference type="STRING" id="94208.A0A2S4KQ87"/>
<comment type="caution">
    <text evidence="1">The sequence shown here is derived from an EMBL/GenBank/DDBJ whole genome shotgun (WGS) entry which is preliminary data.</text>
</comment>
<proteinExistence type="predicted"/>
<accession>A0A2S4KQ87</accession>
<dbReference type="EMBL" id="PKSG01000877">
    <property type="protein sequence ID" value="POR32353.1"/>
    <property type="molecule type" value="Genomic_DNA"/>
</dbReference>
<organism evidence="1 2">
    <name type="scientific">Tolypocladium paradoxum</name>
    <dbReference type="NCBI Taxonomy" id="94208"/>
    <lineage>
        <taxon>Eukaryota</taxon>
        <taxon>Fungi</taxon>
        <taxon>Dikarya</taxon>
        <taxon>Ascomycota</taxon>
        <taxon>Pezizomycotina</taxon>
        <taxon>Sordariomycetes</taxon>
        <taxon>Hypocreomycetidae</taxon>
        <taxon>Hypocreales</taxon>
        <taxon>Ophiocordycipitaceae</taxon>
        <taxon>Tolypocladium</taxon>
    </lineage>
</organism>